<keyword evidence="2" id="KW-1185">Reference proteome</keyword>
<evidence type="ECO:0000313" key="1">
    <source>
        <dbReference type="EMBL" id="CAL6033524.1"/>
    </source>
</evidence>
<proteinExistence type="predicted"/>
<accession>A0ABP1JA44</accession>
<protein>
    <submittedName>
        <fullName evidence="1">Hypothetical_protein</fullName>
    </submittedName>
</protein>
<evidence type="ECO:0000313" key="2">
    <source>
        <dbReference type="Proteomes" id="UP001642409"/>
    </source>
</evidence>
<organism evidence="1 2">
    <name type="scientific">Hexamita inflata</name>
    <dbReference type="NCBI Taxonomy" id="28002"/>
    <lineage>
        <taxon>Eukaryota</taxon>
        <taxon>Metamonada</taxon>
        <taxon>Diplomonadida</taxon>
        <taxon>Hexamitidae</taxon>
        <taxon>Hexamitinae</taxon>
        <taxon>Hexamita</taxon>
    </lineage>
</organism>
<name>A0ABP1JA44_9EUKA</name>
<dbReference type="EMBL" id="CAXDID020000125">
    <property type="protein sequence ID" value="CAL6033524.1"/>
    <property type="molecule type" value="Genomic_DNA"/>
</dbReference>
<gene>
    <name evidence="1" type="ORF">HINF_LOCUS35012</name>
</gene>
<reference evidence="1 2" key="1">
    <citation type="submission" date="2024-07" db="EMBL/GenBank/DDBJ databases">
        <authorList>
            <person name="Akdeniz Z."/>
        </authorList>
    </citation>
    <scope>NUCLEOTIDE SEQUENCE [LARGE SCALE GENOMIC DNA]</scope>
</reference>
<dbReference type="Proteomes" id="UP001642409">
    <property type="component" value="Unassembled WGS sequence"/>
</dbReference>
<comment type="caution">
    <text evidence="1">The sequence shown here is derived from an EMBL/GenBank/DDBJ whole genome shotgun (WGS) entry which is preliminary data.</text>
</comment>
<sequence>MHLETRNSRLTQIEVLRNSKTQYNSECEVEDVKQAIYVIESAYGNYVIYSTRACRLPCFVTAITARRTQVLEDGLSLHAQQLPEDYIMQPISANGKHENSTMIMIIKTPEHHFILMCRHHGLVIRSNYLQQWAVINRYLRRFRRRPILVFLFEGQFQNSVQLEVVTAMCWRDSNHLRAQAAMRRNWILLRAWTAMLSHIIVVI</sequence>